<keyword evidence="2" id="KW-1185">Reference proteome</keyword>
<organism evidence="1 2">
    <name type="scientific">Hypericibacter terrae</name>
    <dbReference type="NCBI Taxonomy" id="2602015"/>
    <lineage>
        <taxon>Bacteria</taxon>
        <taxon>Pseudomonadati</taxon>
        <taxon>Pseudomonadota</taxon>
        <taxon>Alphaproteobacteria</taxon>
        <taxon>Rhodospirillales</taxon>
        <taxon>Dongiaceae</taxon>
        <taxon>Hypericibacter</taxon>
    </lineage>
</organism>
<gene>
    <name evidence="1" type="ORF">FRZ44_48120</name>
</gene>
<dbReference type="EMBL" id="CP042906">
    <property type="protein sequence ID" value="QEX19498.1"/>
    <property type="molecule type" value="Genomic_DNA"/>
</dbReference>
<proteinExistence type="predicted"/>
<protein>
    <submittedName>
        <fullName evidence="1">Uncharacterized protein</fullName>
    </submittedName>
</protein>
<evidence type="ECO:0000313" key="1">
    <source>
        <dbReference type="EMBL" id="QEX19498.1"/>
    </source>
</evidence>
<dbReference type="KEGG" id="htq:FRZ44_48120"/>
<sequence length="89" mass="9850">MARVEYLAKIPIDLKDLITETVRIVRRKPANHGTALKRELEHDLPDVARDPVAAQLAVLDLLVGGNRPRVPVCDRPRGPLAPPCRTDEA</sequence>
<accession>A0A5J6MPJ0</accession>
<dbReference type="AlphaFoldDB" id="A0A5J6MPJ0"/>
<reference evidence="1 2" key="1">
    <citation type="submission" date="2019-08" db="EMBL/GenBank/DDBJ databases">
        <title>Hyperibacter terrae gen. nov., sp. nov. and Hyperibacter viscosus sp. nov., two new members in the family Rhodospirillaceae isolated from the rhizosphere of Hypericum perforatum.</title>
        <authorList>
            <person name="Noviana Z."/>
        </authorList>
    </citation>
    <scope>NUCLEOTIDE SEQUENCE [LARGE SCALE GENOMIC DNA]</scope>
    <source>
        <strain evidence="1 2">R5913</strain>
    </source>
</reference>
<evidence type="ECO:0000313" key="2">
    <source>
        <dbReference type="Proteomes" id="UP000326202"/>
    </source>
</evidence>
<name>A0A5J6MPJ0_9PROT</name>
<dbReference type="Proteomes" id="UP000326202">
    <property type="component" value="Chromosome"/>
</dbReference>